<dbReference type="PROSITE" id="PS00579">
    <property type="entry name" value="RIBOSOMAL_L29"/>
    <property type="match status" value="1"/>
</dbReference>
<dbReference type="RefSeq" id="WP_142929817.1">
    <property type="nucleotide sequence ID" value="NZ_ML660111.1"/>
</dbReference>
<dbReference type="HAMAP" id="MF_00374">
    <property type="entry name" value="Ribosomal_uL29"/>
    <property type="match status" value="1"/>
</dbReference>
<dbReference type="EMBL" id="VHSG01000035">
    <property type="protein sequence ID" value="TQV67319.1"/>
    <property type="molecule type" value="Genomic_DNA"/>
</dbReference>
<name>A0A545SQT1_9GAMM</name>
<evidence type="ECO:0000313" key="7">
    <source>
        <dbReference type="EMBL" id="TQV67319.1"/>
    </source>
</evidence>
<dbReference type="GO" id="GO:0003735">
    <property type="term" value="F:structural constituent of ribosome"/>
    <property type="evidence" value="ECO:0007669"/>
    <property type="project" value="InterPro"/>
</dbReference>
<dbReference type="InterPro" id="IPR001854">
    <property type="entry name" value="Ribosomal_uL29"/>
</dbReference>
<dbReference type="InterPro" id="IPR036049">
    <property type="entry name" value="Ribosomal_uL29_sf"/>
</dbReference>
<protein>
    <recommendedName>
        <fullName evidence="4 5">Large ribosomal subunit protein uL29</fullName>
    </recommendedName>
</protein>
<dbReference type="Proteomes" id="UP000319732">
    <property type="component" value="Unassembled WGS sequence"/>
</dbReference>
<dbReference type="SUPFAM" id="SSF46561">
    <property type="entry name" value="Ribosomal protein L29 (L29p)"/>
    <property type="match status" value="1"/>
</dbReference>
<dbReference type="PANTHER" id="PTHR10916">
    <property type="entry name" value="60S RIBOSOMAL PROTEIN L35/50S RIBOSOMAL PROTEIN L29"/>
    <property type="match status" value="1"/>
</dbReference>
<evidence type="ECO:0000256" key="1">
    <source>
        <dbReference type="ARBA" id="ARBA00009254"/>
    </source>
</evidence>
<keyword evidence="8" id="KW-1185">Reference proteome</keyword>
<feature type="region of interest" description="Disordered" evidence="6">
    <location>
        <begin position="57"/>
        <end position="77"/>
    </location>
</feature>
<dbReference type="InterPro" id="IPR050063">
    <property type="entry name" value="Ribosomal_protein_uL29"/>
</dbReference>
<dbReference type="NCBIfam" id="TIGR00012">
    <property type="entry name" value="L29"/>
    <property type="match status" value="1"/>
</dbReference>
<sequence length="77" mass="8894">MKAQELREKTVEELNTELLSQLEAQFKLRMQASTGQLNQTHLLKQTRRDIARIKSVLGEKQSQGNQEENREQENAGN</sequence>
<dbReference type="PANTHER" id="PTHR10916:SF0">
    <property type="entry name" value="LARGE RIBOSOMAL SUBUNIT PROTEIN UL29C"/>
    <property type="match status" value="1"/>
</dbReference>
<evidence type="ECO:0000256" key="4">
    <source>
        <dbReference type="ARBA" id="ARBA00035204"/>
    </source>
</evidence>
<reference evidence="7 8" key="1">
    <citation type="submission" date="2019-06" db="EMBL/GenBank/DDBJ databases">
        <title>Whole genome sequence for Cellvibrionaceae sp. R142.</title>
        <authorList>
            <person name="Wang G."/>
        </authorList>
    </citation>
    <scope>NUCLEOTIDE SEQUENCE [LARGE SCALE GENOMIC DNA]</scope>
    <source>
        <strain evidence="7 8">R142</strain>
    </source>
</reference>
<dbReference type="InterPro" id="IPR018254">
    <property type="entry name" value="Ribosomal_uL29_CS"/>
</dbReference>
<dbReference type="FunFam" id="1.10.287.310:FF:000001">
    <property type="entry name" value="50S ribosomal protein L29"/>
    <property type="match status" value="1"/>
</dbReference>
<dbReference type="AlphaFoldDB" id="A0A545SQT1"/>
<evidence type="ECO:0000313" key="8">
    <source>
        <dbReference type="Proteomes" id="UP000319732"/>
    </source>
</evidence>
<dbReference type="OrthoDB" id="9815192at2"/>
<dbReference type="CDD" id="cd00427">
    <property type="entry name" value="Ribosomal_L29_HIP"/>
    <property type="match status" value="1"/>
</dbReference>
<dbReference type="Gene3D" id="1.10.287.310">
    <property type="match status" value="1"/>
</dbReference>
<feature type="compositionally biased region" description="Basic and acidic residues" evidence="6">
    <location>
        <begin position="67"/>
        <end position="77"/>
    </location>
</feature>
<evidence type="ECO:0000256" key="2">
    <source>
        <dbReference type="ARBA" id="ARBA00022980"/>
    </source>
</evidence>
<organism evidence="7 8">
    <name type="scientific">Exilibacterium tricleocarpae</name>
    <dbReference type="NCBI Taxonomy" id="2591008"/>
    <lineage>
        <taxon>Bacteria</taxon>
        <taxon>Pseudomonadati</taxon>
        <taxon>Pseudomonadota</taxon>
        <taxon>Gammaproteobacteria</taxon>
        <taxon>Cellvibrionales</taxon>
        <taxon>Cellvibrionaceae</taxon>
        <taxon>Exilibacterium</taxon>
    </lineage>
</organism>
<accession>A0A545SQT1</accession>
<dbReference type="GO" id="GO:0006412">
    <property type="term" value="P:translation"/>
    <property type="evidence" value="ECO:0007669"/>
    <property type="project" value="UniProtKB-UniRule"/>
</dbReference>
<proteinExistence type="inferred from homology"/>
<dbReference type="Pfam" id="PF00831">
    <property type="entry name" value="Ribosomal_L29"/>
    <property type="match status" value="1"/>
</dbReference>
<evidence type="ECO:0000256" key="6">
    <source>
        <dbReference type="SAM" id="MobiDB-lite"/>
    </source>
</evidence>
<evidence type="ECO:0000256" key="5">
    <source>
        <dbReference type="HAMAP-Rule" id="MF_00374"/>
    </source>
</evidence>
<gene>
    <name evidence="5 7" type="primary">rpmC</name>
    <name evidence="7" type="ORF">FKG94_25690</name>
</gene>
<evidence type="ECO:0000256" key="3">
    <source>
        <dbReference type="ARBA" id="ARBA00023274"/>
    </source>
</evidence>
<dbReference type="GO" id="GO:0022625">
    <property type="term" value="C:cytosolic large ribosomal subunit"/>
    <property type="evidence" value="ECO:0007669"/>
    <property type="project" value="TreeGrafter"/>
</dbReference>
<comment type="similarity">
    <text evidence="1 5">Belongs to the universal ribosomal protein uL29 family.</text>
</comment>
<keyword evidence="2 5" id="KW-0689">Ribosomal protein</keyword>
<comment type="caution">
    <text evidence="7">The sequence shown here is derived from an EMBL/GenBank/DDBJ whole genome shotgun (WGS) entry which is preliminary data.</text>
</comment>
<keyword evidence="3 5" id="KW-0687">Ribonucleoprotein</keyword>